<keyword evidence="1" id="KW-1133">Transmembrane helix</keyword>
<accession>A0A7H9FKZ2</accession>
<dbReference type="AlphaFoldDB" id="A0A7H9FKZ2"/>
<organism evidence="2 3">
    <name type="scientific">Streptococcus oralis subsp. oralis</name>
    <dbReference type="NCBI Taxonomy" id="1891914"/>
    <lineage>
        <taxon>Bacteria</taxon>
        <taxon>Bacillati</taxon>
        <taxon>Bacillota</taxon>
        <taxon>Bacilli</taxon>
        <taxon>Lactobacillales</taxon>
        <taxon>Streptococcaceae</taxon>
        <taxon>Streptococcus</taxon>
    </lineage>
</organism>
<keyword evidence="1" id="KW-0812">Transmembrane</keyword>
<evidence type="ECO:0000256" key="1">
    <source>
        <dbReference type="SAM" id="Phobius"/>
    </source>
</evidence>
<proteinExistence type="predicted"/>
<protein>
    <submittedName>
        <fullName evidence="2">Uncharacterized protein</fullName>
    </submittedName>
</protein>
<name>A0A7H9FKZ2_STROR</name>
<gene>
    <name evidence="2" type="ORF">HRE59_08550</name>
</gene>
<dbReference type="RefSeq" id="WP_180833356.1">
    <property type="nucleotide sequence ID" value="NZ_CP054134.1"/>
</dbReference>
<feature type="transmembrane region" description="Helical" evidence="1">
    <location>
        <begin position="72"/>
        <end position="96"/>
    </location>
</feature>
<keyword evidence="1" id="KW-0472">Membrane</keyword>
<evidence type="ECO:0000313" key="2">
    <source>
        <dbReference type="EMBL" id="QLL99045.1"/>
    </source>
</evidence>
<reference evidence="2 3" key="1">
    <citation type="submission" date="2020-05" db="EMBL/GenBank/DDBJ databases">
        <title>A novel sialic acid binding adhesin present in multiple species contributes to the pathogenesis of Infective endocarditis.</title>
        <authorList>
            <person name="Gaytan M.O."/>
            <person name="Singh A.K."/>
            <person name="Woodiga S.A."/>
            <person name="Patel S.A."/>
            <person name="Ann S.-S."/>
            <person name="Vera-Ponce de Leon A."/>
            <person name="McGrath S."/>
            <person name="Miller A."/>
            <person name="Bush J."/>
            <person name="van der Linden M."/>
            <person name="Magrini V."/>
            <person name="Wilson R.K."/>
            <person name="Kitten T."/>
            <person name="King S.J."/>
        </authorList>
    </citation>
    <scope>NUCLEOTIDE SEQUENCE [LARGE SCALE GENOMIC DNA]</scope>
    <source>
        <strain evidence="2 3">SN51445</strain>
    </source>
</reference>
<dbReference type="Proteomes" id="UP000510865">
    <property type="component" value="Chromosome"/>
</dbReference>
<sequence length="103" mass="11019">MDAYKNSFDFFIQKRQFNFIAPVLVLIFLFITNSALLASTLGVSTATAARIAWAAYGAYKTGSSIKNAVAPFLGWGALAWFAADIVIGWGAAQLIASAPLQNL</sequence>
<dbReference type="EMBL" id="CP054134">
    <property type="protein sequence ID" value="QLL99045.1"/>
    <property type="molecule type" value="Genomic_DNA"/>
</dbReference>
<evidence type="ECO:0000313" key="3">
    <source>
        <dbReference type="Proteomes" id="UP000510865"/>
    </source>
</evidence>